<comment type="caution">
    <text evidence="1">The sequence shown here is derived from an EMBL/GenBank/DDBJ whole genome shotgun (WGS) entry which is preliminary data.</text>
</comment>
<dbReference type="EMBL" id="SRLO01000100">
    <property type="protein sequence ID" value="TNN75694.1"/>
    <property type="molecule type" value="Genomic_DNA"/>
</dbReference>
<protein>
    <submittedName>
        <fullName evidence="1">Uncharacterized protein</fullName>
    </submittedName>
</protein>
<name>A0A4Z2IE48_9TELE</name>
<accession>A0A4Z2IE48</accession>
<evidence type="ECO:0000313" key="2">
    <source>
        <dbReference type="Proteomes" id="UP000314294"/>
    </source>
</evidence>
<keyword evidence="2" id="KW-1185">Reference proteome</keyword>
<dbReference type="AlphaFoldDB" id="A0A4Z2IE48"/>
<organism evidence="1 2">
    <name type="scientific">Liparis tanakae</name>
    <name type="common">Tanaka's snailfish</name>
    <dbReference type="NCBI Taxonomy" id="230148"/>
    <lineage>
        <taxon>Eukaryota</taxon>
        <taxon>Metazoa</taxon>
        <taxon>Chordata</taxon>
        <taxon>Craniata</taxon>
        <taxon>Vertebrata</taxon>
        <taxon>Euteleostomi</taxon>
        <taxon>Actinopterygii</taxon>
        <taxon>Neopterygii</taxon>
        <taxon>Teleostei</taxon>
        <taxon>Neoteleostei</taxon>
        <taxon>Acanthomorphata</taxon>
        <taxon>Eupercaria</taxon>
        <taxon>Perciformes</taxon>
        <taxon>Cottioidei</taxon>
        <taxon>Cottales</taxon>
        <taxon>Liparidae</taxon>
        <taxon>Liparis</taxon>
    </lineage>
</organism>
<evidence type="ECO:0000313" key="1">
    <source>
        <dbReference type="EMBL" id="TNN75694.1"/>
    </source>
</evidence>
<gene>
    <name evidence="1" type="ORF">EYF80_014057</name>
</gene>
<reference evidence="1 2" key="1">
    <citation type="submission" date="2019-03" db="EMBL/GenBank/DDBJ databases">
        <title>First draft genome of Liparis tanakae, snailfish: a comprehensive survey of snailfish specific genes.</title>
        <authorList>
            <person name="Kim W."/>
            <person name="Song I."/>
            <person name="Jeong J.-H."/>
            <person name="Kim D."/>
            <person name="Kim S."/>
            <person name="Ryu S."/>
            <person name="Song J.Y."/>
            <person name="Lee S.K."/>
        </authorList>
    </citation>
    <scope>NUCLEOTIDE SEQUENCE [LARGE SCALE GENOMIC DNA]</scope>
    <source>
        <tissue evidence="1">Muscle</tissue>
    </source>
</reference>
<proteinExistence type="predicted"/>
<sequence>MSDLLGAPSGHPLGGQPQDLGQQLAVFVPAESHPVGGGGREAGGEHRLVEGLLEGDGVCRGYGEGRRGGAAAVSGGELVAQVYGTYSPPRGTYTRVANVNTEEQWCLSCLWRIRPGITHGTFKACSATAADLFWGSSAPSGGSAAEEACVVVFVGGSGRRPRGIHIDLPLFAHTLPQLLPIHCLTLPRFPWGRSATGGLRTNGATEFALEEGVSGNTAATGAAPGQLSILGPVCARANLNTGTNFHTGALCTRTLF</sequence>
<dbReference type="Proteomes" id="UP000314294">
    <property type="component" value="Unassembled WGS sequence"/>
</dbReference>